<comment type="caution">
    <text evidence="5">The sequence shown here is derived from an EMBL/GenBank/DDBJ whole genome shotgun (WGS) entry which is preliminary data.</text>
</comment>
<feature type="domain" description="HTH merR-type" evidence="4">
    <location>
        <begin position="1"/>
        <end position="68"/>
    </location>
</feature>
<evidence type="ECO:0000259" key="4">
    <source>
        <dbReference type="PROSITE" id="PS50937"/>
    </source>
</evidence>
<dbReference type="Pfam" id="PF13411">
    <property type="entry name" value="MerR_1"/>
    <property type="match status" value="1"/>
</dbReference>
<dbReference type="Gene3D" id="1.10.1660.10">
    <property type="match status" value="1"/>
</dbReference>
<name>A0ABW1SGI6_9LACO</name>
<organism evidence="5 6">
    <name type="scientific">Lactiplantibacillus nangangensis</name>
    <dbReference type="NCBI Taxonomy" id="2559917"/>
    <lineage>
        <taxon>Bacteria</taxon>
        <taxon>Bacillati</taxon>
        <taxon>Bacillota</taxon>
        <taxon>Bacilli</taxon>
        <taxon>Lactobacillales</taxon>
        <taxon>Lactobacillaceae</taxon>
        <taxon>Lactiplantibacillus</taxon>
    </lineage>
</organism>
<dbReference type="InterPro" id="IPR009061">
    <property type="entry name" value="DNA-bd_dom_put_sf"/>
</dbReference>
<dbReference type="PANTHER" id="PTHR30204:SF94">
    <property type="entry name" value="HEAVY METAL-DEPENDENT TRANSCRIPTIONAL REGULATOR HI_0293-RELATED"/>
    <property type="match status" value="1"/>
</dbReference>
<evidence type="ECO:0000256" key="3">
    <source>
        <dbReference type="ARBA" id="ARBA00023163"/>
    </source>
</evidence>
<proteinExistence type="predicted"/>
<dbReference type="SUPFAM" id="SSF46955">
    <property type="entry name" value="Putative DNA-binding domain"/>
    <property type="match status" value="1"/>
</dbReference>
<protein>
    <submittedName>
        <fullName evidence="5">MerR family transcriptional regulator</fullName>
    </submittedName>
</protein>
<evidence type="ECO:0000256" key="1">
    <source>
        <dbReference type="ARBA" id="ARBA00023015"/>
    </source>
</evidence>
<accession>A0ABW1SGI6</accession>
<sequence>MQIKEVAALTEISAYTIRFYEKKGLLQVNRDTHGVRNFDESDLNRLRWIQCYRRAGLSVKEISRIIEADLSLAEFVTMLDAAKARLEAEINNLKFTEKCLAIKKQATLKGEPLTDVTACAPTIYETAHDYQGSA</sequence>
<gene>
    <name evidence="5" type="ORF">ACFP1L_00690</name>
</gene>
<dbReference type="RefSeq" id="WP_137616179.1">
    <property type="nucleotide sequence ID" value="NZ_BJDI01000007.1"/>
</dbReference>
<evidence type="ECO:0000313" key="6">
    <source>
        <dbReference type="Proteomes" id="UP001596171"/>
    </source>
</evidence>
<dbReference type="InterPro" id="IPR000551">
    <property type="entry name" value="MerR-type_HTH_dom"/>
</dbReference>
<dbReference type="SMART" id="SM00422">
    <property type="entry name" value="HTH_MERR"/>
    <property type="match status" value="1"/>
</dbReference>
<keyword evidence="1" id="KW-0805">Transcription regulation</keyword>
<keyword evidence="3" id="KW-0804">Transcription</keyword>
<dbReference type="PRINTS" id="PR00040">
    <property type="entry name" value="HTHMERR"/>
</dbReference>
<evidence type="ECO:0000313" key="5">
    <source>
        <dbReference type="EMBL" id="MFC6200407.1"/>
    </source>
</evidence>
<evidence type="ECO:0000256" key="2">
    <source>
        <dbReference type="ARBA" id="ARBA00023125"/>
    </source>
</evidence>
<dbReference type="PANTHER" id="PTHR30204">
    <property type="entry name" value="REDOX-CYCLING DRUG-SENSING TRANSCRIPTIONAL ACTIVATOR SOXR"/>
    <property type="match status" value="1"/>
</dbReference>
<dbReference type="InterPro" id="IPR047057">
    <property type="entry name" value="MerR_fam"/>
</dbReference>
<dbReference type="Proteomes" id="UP001596171">
    <property type="component" value="Unassembled WGS sequence"/>
</dbReference>
<dbReference type="PROSITE" id="PS50937">
    <property type="entry name" value="HTH_MERR_2"/>
    <property type="match status" value="1"/>
</dbReference>
<reference evidence="6" key="1">
    <citation type="journal article" date="2019" name="Int. J. Syst. Evol. Microbiol.">
        <title>The Global Catalogue of Microorganisms (GCM) 10K type strain sequencing project: providing services to taxonomists for standard genome sequencing and annotation.</title>
        <authorList>
            <consortium name="The Broad Institute Genomics Platform"/>
            <consortium name="The Broad Institute Genome Sequencing Center for Infectious Disease"/>
            <person name="Wu L."/>
            <person name="Ma J."/>
        </authorList>
    </citation>
    <scope>NUCLEOTIDE SEQUENCE [LARGE SCALE GENOMIC DNA]</scope>
    <source>
        <strain evidence="6">CCM 8930</strain>
    </source>
</reference>
<dbReference type="EMBL" id="JBHSSE010000002">
    <property type="protein sequence ID" value="MFC6200407.1"/>
    <property type="molecule type" value="Genomic_DNA"/>
</dbReference>
<keyword evidence="2" id="KW-0238">DNA-binding</keyword>
<keyword evidence="6" id="KW-1185">Reference proteome</keyword>